<dbReference type="Pfam" id="PF00211">
    <property type="entry name" value="Guanylate_cyc"/>
    <property type="match status" value="1"/>
</dbReference>
<dbReference type="Pfam" id="PF01094">
    <property type="entry name" value="ANF_receptor"/>
    <property type="match status" value="1"/>
</dbReference>
<dbReference type="OrthoDB" id="1890790at2759"/>
<dbReference type="Gene3D" id="3.40.50.2300">
    <property type="match status" value="3"/>
</dbReference>
<keyword evidence="13" id="KW-0141">cGMP biosynthesis</keyword>
<keyword evidence="19" id="KW-1185">Reference proteome</keyword>
<accession>A0A1D1UT05</accession>
<dbReference type="PANTHER" id="PTHR11920">
    <property type="entry name" value="GUANYLYL CYCLASE"/>
    <property type="match status" value="1"/>
</dbReference>
<keyword evidence="10" id="KW-0675">Receptor</keyword>
<dbReference type="InterPro" id="IPR001245">
    <property type="entry name" value="Ser-Thr/Tyr_kinase_cat_dom"/>
</dbReference>
<feature type="transmembrane region" description="Helical" evidence="15">
    <location>
        <begin position="465"/>
        <end position="490"/>
    </location>
</feature>
<evidence type="ECO:0000256" key="2">
    <source>
        <dbReference type="ARBA" id="ARBA00004251"/>
    </source>
</evidence>
<dbReference type="InterPro" id="IPR050401">
    <property type="entry name" value="Cyclic_nucleotide_synthase"/>
</dbReference>
<evidence type="ECO:0000313" key="19">
    <source>
        <dbReference type="Proteomes" id="UP000186922"/>
    </source>
</evidence>
<evidence type="ECO:0000259" key="16">
    <source>
        <dbReference type="PROSITE" id="PS50011"/>
    </source>
</evidence>
<evidence type="ECO:0000313" key="18">
    <source>
        <dbReference type="EMBL" id="GAU92601.1"/>
    </source>
</evidence>
<dbReference type="InterPro" id="IPR028082">
    <property type="entry name" value="Peripla_BP_I"/>
</dbReference>
<dbReference type="SUPFAM" id="SSF53822">
    <property type="entry name" value="Periplasmic binding protein-like I"/>
    <property type="match status" value="1"/>
</dbReference>
<comment type="caution">
    <text evidence="18">The sequence shown here is derived from an EMBL/GenBank/DDBJ whole genome shotgun (WGS) entry which is preliminary data.</text>
</comment>
<evidence type="ECO:0000256" key="5">
    <source>
        <dbReference type="ARBA" id="ARBA00022729"/>
    </source>
</evidence>
<reference evidence="18 19" key="1">
    <citation type="journal article" date="2016" name="Nat. Commun.">
        <title>Extremotolerant tardigrade genome and improved radiotolerance of human cultured cells by tardigrade-unique protein.</title>
        <authorList>
            <person name="Hashimoto T."/>
            <person name="Horikawa D.D."/>
            <person name="Saito Y."/>
            <person name="Kuwahara H."/>
            <person name="Kozuka-Hata H."/>
            <person name="Shin-I T."/>
            <person name="Minakuchi Y."/>
            <person name="Ohishi K."/>
            <person name="Motoyama A."/>
            <person name="Aizu T."/>
            <person name="Enomoto A."/>
            <person name="Kondo K."/>
            <person name="Tanaka S."/>
            <person name="Hara Y."/>
            <person name="Koshikawa S."/>
            <person name="Sagara H."/>
            <person name="Miura T."/>
            <person name="Yokobori S."/>
            <person name="Miyagawa K."/>
            <person name="Suzuki Y."/>
            <person name="Kubo T."/>
            <person name="Oyama M."/>
            <person name="Kohara Y."/>
            <person name="Fujiyama A."/>
            <person name="Arakawa K."/>
            <person name="Katayama T."/>
            <person name="Toyoda A."/>
            <person name="Kunieda T."/>
        </authorList>
    </citation>
    <scope>NUCLEOTIDE SEQUENCE [LARGE SCALE GENOMIC DNA]</scope>
    <source>
        <strain evidence="18 19">YOKOZUNA-1</strain>
    </source>
</reference>
<evidence type="ECO:0000256" key="13">
    <source>
        <dbReference type="ARBA" id="ARBA00023293"/>
    </source>
</evidence>
<evidence type="ECO:0000256" key="11">
    <source>
        <dbReference type="ARBA" id="ARBA00023180"/>
    </source>
</evidence>
<dbReference type="Proteomes" id="UP000186922">
    <property type="component" value="Unassembled WGS sequence"/>
</dbReference>
<sequence length="1006" mass="112165">MARRAQQSEQLRRPLVSFCQLWEDSDSLIDPAIDLGLRTLREDFSDAVDFEWVKAVVPGGCTDETFMRSSPEAVDLQMVKSVNGCSVFMGPSCSGAVEQIRGLINYWNVPLITTGASSLSTAQMVGSKRITRLGFTQDAVMGVLTTTFQTFGWTNVALIHGDDTASLGFHKAFEFSMQQGQKGGPTDASGVSSRIFSLPLSQAPDDIKKVLTQTNNTARGNGQICRSSVIIITAPANVTRDVMVYFAVDLYHASGQAGSMSWTSAGRKTAEDLVGSDSLKLSGFLKSDDAGREEIKNAFRSLFLVQLKMPDNPEYLRYQQDLKDLSSSKYKITFGKDEKVPPSVMGFFDACRVYGLALNESLRAHQSPNDGLAMTQRIWNRTFHGVGIDIAISPKGDRMYDFFLLSFDVASGQFLPVLQYVAVNNSLQQLRAINWVGGRGPPSNMPRCGFDGKYGPCREQISAGLALEGLVAIIVVAVLAMFGVAAWLLYIKWYKPNISANDEWWQVEWEDLTDFRETNKSSSVGSSITNNHRRSPALHPPSTTKPAIIAQRSVGSRSTGGSRKSRIYIENAMYKDVPVAIKRIPAGMNLAQAELQVLRDLRNLIHEHIVRFIGMCLQPEHECLIYEYCKKGSLSNLLEKDSVTLDWAFRYSIISEIVEANLIYHLGRGLRDVDLNQLGMIFLHSSKFKSHGRLCSLNVLINGRMVAKVADVGLWTLRKPYPIFLEADLVDDDLRPLLWVAPEHLRAPISPYGTQKGDVYSFAIILQELILRNEPYDNGSSCVDIRAIVREVRKGGQPLMRPSVPYDSCDPTLYRLMTDCWQETPEERPSFLQIRFRLKPLVKHHTGNLLDNIVKRMEKYTKTLEQAVEERTGAFLEEKKKSEELLNQLLPSDLVGFTLLSSSSTAVEVVDLLNDLYSLFDGIIEGFDAYKVETIGDAYVVASGLPERNGQLHAYELAAMSIKILKALRRFRIRHRPNESLRMRIGLHTGAATAGVIGLLMPRYCV</sequence>
<dbReference type="SUPFAM" id="SSF55073">
    <property type="entry name" value="Nucleotide cyclase"/>
    <property type="match status" value="1"/>
</dbReference>
<feature type="region of interest" description="Disordered" evidence="14">
    <location>
        <begin position="519"/>
        <end position="544"/>
    </location>
</feature>
<keyword evidence="4 15" id="KW-0812">Transmembrane</keyword>
<dbReference type="GO" id="GO:0004383">
    <property type="term" value="F:guanylate cyclase activity"/>
    <property type="evidence" value="ECO:0007669"/>
    <property type="project" value="UniProtKB-EC"/>
</dbReference>
<feature type="domain" description="Guanylate cyclase" evidence="17">
    <location>
        <begin position="888"/>
        <end position="1006"/>
    </location>
</feature>
<evidence type="ECO:0000256" key="8">
    <source>
        <dbReference type="ARBA" id="ARBA00023134"/>
    </source>
</evidence>
<dbReference type="EMBL" id="BDGG01000002">
    <property type="protein sequence ID" value="GAU92601.1"/>
    <property type="molecule type" value="Genomic_DNA"/>
</dbReference>
<evidence type="ECO:0000259" key="17">
    <source>
        <dbReference type="PROSITE" id="PS50125"/>
    </source>
</evidence>
<dbReference type="GO" id="GO:0005524">
    <property type="term" value="F:ATP binding"/>
    <property type="evidence" value="ECO:0007669"/>
    <property type="project" value="InterPro"/>
</dbReference>
<dbReference type="Gene3D" id="1.10.510.10">
    <property type="entry name" value="Transferase(Phosphotransferase) domain 1"/>
    <property type="match status" value="1"/>
</dbReference>
<dbReference type="PROSITE" id="PS50011">
    <property type="entry name" value="PROTEIN_KINASE_DOM"/>
    <property type="match status" value="1"/>
</dbReference>
<dbReference type="GO" id="GO:0004672">
    <property type="term" value="F:protein kinase activity"/>
    <property type="evidence" value="ECO:0007669"/>
    <property type="project" value="InterPro"/>
</dbReference>
<evidence type="ECO:0000256" key="3">
    <source>
        <dbReference type="ARBA" id="ARBA00012202"/>
    </source>
</evidence>
<proteinExistence type="predicted"/>
<keyword evidence="6" id="KW-0547">Nucleotide-binding</keyword>
<evidence type="ECO:0000256" key="10">
    <source>
        <dbReference type="ARBA" id="ARBA00023170"/>
    </source>
</evidence>
<dbReference type="InterPro" id="IPR000719">
    <property type="entry name" value="Prot_kinase_dom"/>
</dbReference>
<keyword evidence="11" id="KW-0325">Glycoprotein</keyword>
<protein>
    <recommendedName>
        <fullName evidence="3">guanylate cyclase</fullName>
        <ecNumber evidence="3">4.6.1.2</ecNumber>
    </recommendedName>
</protein>
<dbReference type="SMART" id="SM00044">
    <property type="entry name" value="CYCc"/>
    <property type="match status" value="1"/>
</dbReference>
<dbReference type="STRING" id="947166.A0A1D1UT05"/>
<dbReference type="GO" id="GO:0005886">
    <property type="term" value="C:plasma membrane"/>
    <property type="evidence" value="ECO:0007669"/>
    <property type="project" value="UniProtKB-SubCell"/>
</dbReference>
<evidence type="ECO:0000256" key="6">
    <source>
        <dbReference type="ARBA" id="ARBA00022741"/>
    </source>
</evidence>
<evidence type="ECO:0000256" key="4">
    <source>
        <dbReference type="ARBA" id="ARBA00022692"/>
    </source>
</evidence>
<dbReference type="InterPro" id="IPR001828">
    <property type="entry name" value="ANF_lig-bd_rcpt"/>
</dbReference>
<evidence type="ECO:0000256" key="12">
    <source>
        <dbReference type="ARBA" id="ARBA00023239"/>
    </source>
</evidence>
<dbReference type="AlphaFoldDB" id="A0A1D1UT05"/>
<evidence type="ECO:0000256" key="7">
    <source>
        <dbReference type="ARBA" id="ARBA00022989"/>
    </source>
</evidence>
<comment type="subcellular location">
    <subcellularLocation>
        <location evidence="2">Cell membrane</location>
        <topology evidence="2">Single-pass type I membrane protein</topology>
    </subcellularLocation>
</comment>
<evidence type="ECO:0000256" key="9">
    <source>
        <dbReference type="ARBA" id="ARBA00023136"/>
    </source>
</evidence>
<keyword evidence="12" id="KW-0456">Lyase</keyword>
<dbReference type="GO" id="GO:0004016">
    <property type="term" value="F:adenylate cyclase activity"/>
    <property type="evidence" value="ECO:0007669"/>
    <property type="project" value="TreeGrafter"/>
</dbReference>
<dbReference type="InterPro" id="IPR029787">
    <property type="entry name" value="Nucleotide_cyclase"/>
</dbReference>
<feature type="domain" description="Protein kinase" evidence="16">
    <location>
        <begin position="548"/>
        <end position="842"/>
    </location>
</feature>
<dbReference type="InterPro" id="IPR011009">
    <property type="entry name" value="Kinase-like_dom_sf"/>
</dbReference>
<name>A0A1D1UT05_RAMVA</name>
<evidence type="ECO:0000256" key="1">
    <source>
        <dbReference type="ARBA" id="ARBA00001436"/>
    </source>
</evidence>
<dbReference type="GO" id="GO:0001653">
    <property type="term" value="F:peptide receptor activity"/>
    <property type="evidence" value="ECO:0007669"/>
    <property type="project" value="TreeGrafter"/>
</dbReference>
<dbReference type="GO" id="GO:0007168">
    <property type="term" value="P:receptor guanylyl cyclase signaling pathway"/>
    <property type="evidence" value="ECO:0007669"/>
    <property type="project" value="TreeGrafter"/>
</dbReference>
<dbReference type="InterPro" id="IPR001170">
    <property type="entry name" value="ANPR/GUC"/>
</dbReference>
<keyword evidence="8" id="KW-0342">GTP-binding</keyword>
<keyword evidence="9 15" id="KW-0472">Membrane</keyword>
<dbReference type="PROSITE" id="PS50125">
    <property type="entry name" value="GUANYLATE_CYCLASE_2"/>
    <property type="match status" value="1"/>
</dbReference>
<dbReference type="Pfam" id="PF07714">
    <property type="entry name" value="PK_Tyr_Ser-Thr"/>
    <property type="match status" value="1"/>
</dbReference>
<evidence type="ECO:0000256" key="15">
    <source>
        <dbReference type="SAM" id="Phobius"/>
    </source>
</evidence>
<dbReference type="PANTHER" id="PTHR11920:SF494">
    <property type="entry name" value="ATRIAL NATRIURETIC PEPTIDE RECEPTOR 2"/>
    <property type="match status" value="1"/>
</dbReference>
<comment type="catalytic activity">
    <reaction evidence="1">
        <text>GTP = 3',5'-cyclic GMP + diphosphate</text>
        <dbReference type="Rhea" id="RHEA:13665"/>
        <dbReference type="ChEBI" id="CHEBI:33019"/>
        <dbReference type="ChEBI" id="CHEBI:37565"/>
        <dbReference type="ChEBI" id="CHEBI:57746"/>
        <dbReference type="EC" id="4.6.1.2"/>
    </reaction>
</comment>
<dbReference type="GO" id="GO:0005525">
    <property type="term" value="F:GTP binding"/>
    <property type="evidence" value="ECO:0007669"/>
    <property type="project" value="UniProtKB-KW"/>
</dbReference>
<organism evidence="18 19">
    <name type="scientific">Ramazzottius varieornatus</name>
    <name type="common">Water bear</name>
    <name type="synonym">Tardigrade</name>
    <dbReference type="NCBI Taxonomy" id="947166"/>
    <lineage>
        <taxon>Eukaryota</taxon>
        <taxon>Metazoa</taxon>
        <taxon>Ecdysozoa</taxon>
        <taxon>Tardigrada</taxon>
        <taxon>Eutardigrada</taxon>
        <taxon>Parachela</taxon>
        <taxon>Hypsibioidea</taxon>
        <taxon>Ramazzottiidae</taxon>
        <taxon>Ramazzottius</taxon>
    </lineage>
</organism>
<gene>
    <name evidence="18" type="primary">RvY_04658-1</name>
    <name evidence="18" type="synonym">RvY_04658.1</name>
    <name evidence="18" type="ORF">RvY_04658</name>
</gene>
<evidence type="ECO:0000256" key="14">
    <source>
        <dbReference type="SAM" id="MobiDB-lite"/>
    </source>
</evidence>
<dbReference type="CDD" id="cd06352">
    <property type="entry name" value="PBP1_NPR_GC-like"/>
    <property type="match status" value="1"/>
</dbReference>
<dbReference type="EC" id="4.6.1.2" evidence="3"/>
<feature type="compositionally biased region" description="Polar residues" evidence="14">
    <location>
        <begin position="520"/>
        <end position="530"/>
    </location>
</feature>
<dbReference type="InterPro" id="IPR001054">
    <property type="entry name" value="A/G_cyclase"/>
</dbReference>
<dbReference type="GO" id="GO:0035556">
    <property type="term" value="P:intracellular signal transduction"/>
    <property type="evidence" value="ECO:0007669"/>
    <property type="project" value="InterPro"/>
</dbReference>
<dbReference type="PRINTS" id="PR00255">
    <property type="entry name" value="NATPEPTIDER"/>
</dbReference>
<dbReference type="Gene3D" id="3.30.70.1230">
    <property type="entry name" value="Nucleotide cyclase"/>
    <property type="match status" value="1"/>
</dbReference>
<dbReference type="CDD" id="cd07302">
    <property type="entry name" value="CHD"/>
    <property type="match status" value="1"/>
</dbReference>
<keyword evidence="7 15" id="KW-1133">Transmembrane helix</keyword>
<dbReference type="SUPFAM" id="SSF56112">
    <property type="entry name" value="Protein kinase-like (PK-like)"/>
    <property type="match status" value="1"/>
</dbReference>
<keyword evidence="5" id="KW-0732">Signal</keyword>